<dbReference type="PANTHER" id="PTHR43833:SF5">
    <property type="entry name" value="TRK SYSTEM POTASSIUM UPTAKE PROTEIN TRKA"/>
    <property type="match status" value="1"/>
</dbReference>
<dbReference type="RefSeq" id="WP_091725822.1">
    <property type="nucleotide sequence ID" value="NZ_FNQE01000001.1"/>
</dbReference>
<dbReference type="PANTHER" id="PTHR43833">
    <property type="entry name" value="POTASSIUM CHANNEL PROTEIN 2-RELATED-RELATED"/>
    <property type="match status" value="1"/>
</dbReference>
<dbReference type="EMBL" id="FNQE01000001">
    <property type="protein sequence ID" value="SDY47233.1"/>
    <property type="molecule type" value="Genomic_DNA"/>
</dbReference>
<name>A0A1H3K4Z2_9FIRM</name>
<dbReference type="Gene3D" id="3.30.70.1450">
    <property type="entry name" value="Regulator of K+ conductance, C-terminal domain"/>
    <property type="match status" value="2"/>
</dbReference>
<dbReference type="GO" id="GO:0015079">
    <property type="term" value="F:potassium ion transmembrane transporter activity"/>
    <property type="evidence" value="ECO:0007669"/>
    <property type="project" value="InterPro"/>
</dbReference>
<dbReference type="GO" id="GO:0005886">
    <property type="term" value="C:plasma membrane"/>
    <property type="evidence" value="ECO:0007669"/>
    <property type="project" value="InterPro"/>
</dbReference>
<reference evidence="9 10" key="1">
    <citation type="submission" date="2016-10" db="EMBL/GenBank/DDBJ databases">
        <authorList>
            <person name="de Groot N.N."/>
        </authorList>
    </citation>
    <scope>NUCLEOTIDE SEQUENCE [LARGE SCALE GENOMIC DNA]</scope>
    <source>
        <strain evidence="9 10">DSM 21650</strain>
    </source>
</reference>
<evidence type="ECO:0000256" key="3">
    <source>
        <dbReference type="ARBA" id="ARBA00022538"/>
    </source>
</evidence>
<protein>
    <recommendedName>
        <fullName evidence="1">Trk system potassium uptake protein TrkA</fullName>
    </recommendedName>
</protein>
<dbReference type="InterPro" id="IPR036291">
    <property type="entry name" value="NAD(P)-bd_dom_sf"/>
</dbReference>
<evidence type="ECO:0000256" key="6">
    <source>
        <dbReference type="ARBA" id="ARBA00023065"/>
    </source>
</evidence>
<dbReference type="NCBIfam" id="NF007041">
    <property type="entry name" value="PRK09496.3-4"/>
    <property type="match status" value="1"/>
</dbReference>
<dbReference type="NCBIfam" id="NF007039">
    <property type="entry name" value="PRK09496.3-2"/>
    <property type="match status" value="1"/>
</dbReference>
<dbReference type="InterPro" id="IPR006037">
    <property type="entry name" value="RCK_C"/>
</dbReference>
<keyword evidence="3" id="KW-0633">Potassium transport</keyword>
<dbReference type="SUPFAM" id="SSF51735">
    <property type="entry name" value="NAD(P)-binding Rossmann-fold domains"/>
    <property type="match status" value="2"/>
</dbReference>
<dbReference type="SUPFAM" id="SSF116726">
    <property type="entry name" value="TrkA C-terminal domain-like"/>
    <property type="match status" value="2"/>
</dbReference>
<feature type="domain" description="RCK C-terminal" evidence="8">
    <location>
        <begin position="140"/>
        <end position="221"/>
    </location>
</feature>
<dbReference type="PROSITE" id="PS51202">
    <property type="entry name" value="RCK_C"/>
    <property type="match status" value="2"/>
</dbReference>
<dbReference type="NCBIfam" id="NF007031">
    <property type="entry name" value="PRK09496.1-2"/>
    <property type="match status" value="1"/>
</dbReference>
<organism evidence="9 10">
    <name type="scientific">Proteiniborus ethanoligenes</name>
    <dbReference type="NCBI Taxonomy" id="415015"/>
    <lineage>
        <taxon>Bacteria</taxon>
        <taxon>Bacillati</taxon>
        <taxon>Bacillota</taxon>
        <taxon>Clostridia</taxon>
        <taxon>Eubacteriales</taxon>
        <taxon>Proteiniborus</taxon>
    </lineage>
</organism>
<evidence type="ECO:0000256" key="1">
    <source>
        <dbReference type="ARBA" id="ARBA00017378"/>
    </source>
</evidence>
<evidence type="ECO:0000313" key="10">
    <source>
        <dbReference type="Proteomes" id="UP000198625"/>
    </source>
</evidence>
<dbReference type="STRING" id="415015.SAMN05660462_00136"/>
<feature type="domain" description="RCK N-terminal" evidence="7">
    <location>
        <begin position="1"/>
        <end position="120"/>
    </location>
</feature>
<dbReference type="Gene3D" id="3.40.50.720">
    <property type="entry name" value="NAD(P)-binding Rossmann-like Domain"/>
    <property type="match status" value="2"/>
</dbReference>
<proteinExistence type="predicted"/>
<evidence type="ECO:0000256" key="2">
    <source>
        <dbReference type="ARBA" id="ARBA00022448"/>
    </source>
</evidence>
<dbReference type="PRINTS" id="PR00335">
    <property type="entry name" value="KUPTAKETRKA"/>
</dbReference>
<dbReference type="NCBIfam" id="NF007034">
    <property type="entry name" value="PRK09496.2-1"/>
    <property type="match status" value="1"/>
</dbReference>
<keyword evidence="6" id="KW-0406">Ion transport</keyword>
<dbReference type="InterPro" id="IPR036721">
    <property type="entry name" value="RCK_C_sf"/>
</dbReference>
<keyword evidence="5" id="KW-0520">NAD</keyword>
<evidence type="ECO:0000256" key="4">
    <source>
        <dbReference type="ARBA" id="ARBA00022958"/>
    </source>
</evidence>
<evidence type="ECO:0000259" key="8">
    <source>
        <dbReference type="PROSITE" id="PS51202"/>
    </source>
</evidence>
<dbReference type="PROSITE" id="PS51201">
    <property type="entry name" value="RCK_N"/>
    <property type="match status" value="2"/>
</dbReference>
<accession>A0A1H3K4Z2</accession>
<dbReference type="OrthoDB" id="9775180at2"/>
<dbReference type="InterPro" id="IPR006036">
    <property type="entry name" value="K_uptake_TrkA"/>
</dbReference>
<keyword evidence="2" id="KW-0813">Transport</keyword>
<gene>
    <name evidence="9" type="ORF">SAMN05660462_00136</name>
</gene>
<feature type="domain" description="RCK C-terminal" evidence="8">
    <location>
        <begin position="365"/>
        <end position="446"/>
    </location>
</feature>
<dbReference type="NCBIfam" id="NF007032">
    <property type="entry name" value="PRK09496.1-4"/>
    <property type="match status" value="1"/>
</dbReference>
<evidence type="ECO:0000259" key="7">
    <source>
        <dbReference type="PROSITE" id="PS51201"/>
    </source>
</evidence>
<evidence type="ECO:0000313" key="9">
    <source>
        <dbReference type="EMBL" id="SDY47233.1"/>
    </source>
</evidence>
<dbReference type="InterPro" id="IPR050721">
    <property type="entry name" value="Trk_Ktr_HKT_K-transport"/>
</dbReference>
<evidence type="ECO:0000256" key="5">
    <source>
        <dbReference type="ARBA" id="ARBA00023027"/>
    </source>
</evidence>
<dbReference type="NCBIfam" id="NF007033">
    <property type="entry name" value="PRK09496.1-5"/>
    <property type="match status" value="1"/>
</dbReference>
<dbReference type="AlphaFoldDB" id="A0A1H3K4Z2"/>
<dbReference type="Pfam" id="PF02080">
    <property type="entry name" value="TrkA_C"/>
    <property type="match status" value="2"/>
</dbReference>
<dbReference type="InterPro" id="IPR003148">
    <property type="entry name" value="RCK_N"/>
</dbReference>
<dbReference type="Proteomes" id="UP000198625">
    <property type="component" value="Unassembled WGS sequence"/>
</dbReference>
<sequence length="468" mass="51547">MHIIIVGAGKLGYLLAEFLSQKDNNVVMIDTNESKLERANNQFDILTYKANGAQIPVLEEFNVKNADLLIATTNNDDTNMLICSLAKKLGCKRVVARVRNPEYSGQIDELKKHMNIDYVANPELEMAKEIAAHLFKGQALNMEDFAKGKVSIINIRVHDSEGMKGNKIKDINIPKSVLIAAILRDGEIIIPNGDTMLEENDTLYLIGEKEAIGSLASNSYNVEKNILVKNAMILGGGKATYYLAKMLIRHGISVKIIERDKERCEYLAQELPGALIIYGDATDPYLLTEENISEVDALVSLTGYDEENLLMTLLARKYGVGKVIAKVSRTNYIPIIEQLGVNNAVNPVMITAGEIMRFIQGGRVVSLFLLLGGQAEVLELIAKENSKIIGKPLSELNLPKGIIIGSIVHKGKVIIPNGNSIISSGDRLIVFCLKSEVTALEKLFYKPKGGLLNELRNHYKGIRKSTSI</sequence>
<keyword evidence="10" id="KW-1185">Reference proteome</keyword>
<keyword evidence="4" id="KW-0630">Potassium</keyword>
<dbReference type="Pfam" id="PF02254">
    <property type="entry name" value="TrkA_N"/>
    <property type="match status" value="2"/>
</dbReference>
<feature type="domain" description="RCK N-terminal" evidence="7">
    <location>
        <begin position="228"/>
        <end position="349"/>
    </location>
</feature>